<dbReference type="Pfam" id="PF12796">
    <property type="entry name" value="Ank_2"/>
    <property type="match status" value="1"/>
</dbReference>
<dbReference type="Proteomes" id="UP000594262">
    <property type="component" value="Unplaced"/>
</dbReference>
<evidence type="ECO:0000256" key="1">
    <source>
        <dbReference type="ARBA" id="ARBA00022737"/>
    </source>
</evidence>
<keyword evidence="5" id="KW-1185">Reference proteome</keyword>
<evidence type="ECO:0000256" key="3">
    <source>
        <dbReference type="PROSITE-ProRule" id="PRU00023"/>
    </source>
</evidence>
<dbReference type="Gene3D" id="1.25.40.20">
    <property type="entry name" value="Ankyrin repeat-containing domain"/>
    <property type="match status" value="2"/>
</dbReference>
<dbReference type="Pfam" id="PF00023">
    <property type="entry name" value="Ank"/>
    <property type="match status" value="1"/>
</dbReference>
<dbReference type="AlphaFoldDB" id="A0A7M5V6S2"/>
<feature type="repeat" description="ANK" evidence="3">
    <location>
        <begin position="191"/>
        <end position="223"/>
    </location>
</feature>
<dbReference type="PROSITE" id="PS50088">
    <property type="entry name" value="ANK_REPEAT"/>
    <property type="match status" value="3"/>
</dbReference>
<reference evidence="4" key="1">
    <citation type="submission" date="2021-01" db="UniProtKB">
        <authorList>
            <consortium name="EnsemblMetazoa"/>
        </authorList>
    </citation>
    <scope>IDENTIFICATION</scope>
</reference>
<name>A0A7M5V6S2_9CNID</name>
<dbReference type="RefSeq" id="XP_066924925.1">
    <property type="nucleotide sequence ID" value="XM_067068824.1"/>
</dbReference>
<sequence length="332" mass="36950">MVEKIMPRTRCKCQRLQEHHWMTDEASIGVATFWVNTDEEHKELLKKDEDKVVEKLSLILDGQENNDIVPIKPKSIVEDISLVSVDQEPICQHPIDKNVRENNTGEKTEPAKVQGCVEKANARNQNGDALHEAARKGLDQEIKALLKKGLNVDSLDMEGNTPLFYASNNGQAGTAVILLKYEANVNHKSNHGFTALMHAAWKGHVDLVSLLIAHGADVKIVTAKNYTALCFATLGGFAKVSIILRQADNILKDTKAPLSIGFGQNLRIKNLEHNVKQRSLYGTTSLALDMFFVKTLQNRKNRQDRKSRKLCLSSNLFKFKTGLQGSPHLPGA</sequence>
<accession>A0A7M5V6S2</accession>
<feature type="repeat" description="ANK" evidence="3">
    <location>
        <begin position="158"/>
        <end position="190"/>
    </location>
</feature>
<dbReference type="PRINTS" id="PR01415">
    <property type="entry name" value="ANKYRIN"/>
</dbReference>
<protein>
    <submittedName>
        <fullName evidence="4">Uncharacterized protein</fullName>
    </submittedName>
</protein>
<proteinExistence type="predicted"/>
<dbReference type="GeneID" id="136812324"/>
<dbReference type="InterPro" id="IPR002110">
    <property type="entry name" value="Ankyrin_rpt"/>
</dbReference>
<dbReference type="SMART" id="SM00248">
    <property type="entry name" value="ANK"/>
    <property type="match status" value="3"/>
</dbReference>
<dbReference type="PANTHER" id="PTHR24171:SF9">
    <property type="entry name" value="ANKYRIN REPEAT DOMAIN-CONTAINING PROTEIN 39"/>
    <property type="match status" value="1"/>
</dbReference>
<dbReference type="InterPro" id="IPR036770">
    <property type="entry name" value="Ankyrin_rpt-contain_sf"/>
</dbReference>
<keyword evidence="1" id="KW-0677">Repeat</keyword>
<keyword evidence="2 3" id="KW-0040">ANK repeat</keyword>
<dbReference type="EnsemblMetazoa" id="CLYHEMT006992.1">
    <property type="protein sequence ID" value="CLYHEMP006992.1"/>
    <property type="gene ID" value="CLYHEMG006992"/>
</dbReference>
<evidence type="ECO:0000313" key="5">
    <source>
        <dbReference type="Proteomes" id="UP000594262"/>
    </source>
</evidence>
<feature type="repeat" description="ANK" evidence="3">
    <location>
        <begin position="125"/>
        <end position="157"/>
    </location>
</feature>
<organism evidence="4 5">
    <name type="scientific">Clytia hemisphaerica</name>
    <dbReference type="NCBI Taxonomy" id="252671"/>
    <lineage>
        <taxon>Eukaryota</taxon>
        <taxon>Metazoa</taxon>
        <taxon>Cnidaria</taxon>
        <taxon>Hydrozoa</taxon>
        <taxon>Hydroidolina</taxon>
        <taxon>Leptothecata</taxon>
        <taxon>Obeliida</taxon>
        <taxon>Clytiidae</taxon>
        <taxon>Clytia</taxon>
    </lineage>
</organism>
<dbReference type="PANTHER" id="PTHR24171">
    <property type="entry name" value="ANKYRIN REPEAT DOMAIN-CONTAINING PROTEIN 39-RELATED"/>
    <property type="match status" value="1"/>
</dbReference>
<evidence type="ECO:0000313" key="4">
    <source>
        <dbReference type="EnsemblMetazoa" id="CLYHEMP006992.1"/>
    </source>
</evidence>
<dbReference type="SUPFAM" id="SSF48403">
    <property type="entry name" value="Ankyrin repeat"/>
    <property type="match status" value="1"/>
</dbReference>
<evidence type="ECO:0000256" key="2">
    <source>
        <dbReference type="ARBA" id="ARBA00023043"/>
    </source>
</evidence>
<dbReference type="OrthoDB" id="539213at2759"/>
<dbReference type="PROSITE" id="PS50297">
    <property type="entry name" value="ANK_REP_REGION"/>
    <property type="match status" value="2"/>
</dbReference>